<evidence type="ECO:0000256" key="2">
    <source>
        <dbReference type="ARBA" id="ARBA00022475"/>
    </source>
</evidence>
<feature type="transmembrane region" description="Helical" evidence="6">
    <location>
        <begin position="204"/>
        <end position="223"/>
    </location>
</feature>
<dbReference type="PANTHER" id="PTHR43370">
    <property type="entry name" value="SUGAR ABC TRANSPORTER INTEGRAL MEMBRANE PROTEIN-RELATED"/>
    <property type="match status" value="1"/>
</dbReference>
<name>A0ABR7G2J1_9FIRM</name>
<keyword evidence="2" id="KW-1003">Cell membrane</keyword>
<comment type="subcellular location">
    <subcellularLocation>
        <location evidence="1">Cell membrane</location>
        <topology evidence="1">Multi-pass membrane protein</topology>
    </subcellularLocation>
</comment>
<comment type="caution">
    <text evidence="7">The sequence shown here is derived from an EMBL/GenBank/DDBJ whole genome shotgun (WGS) entry which is preliminary data.</text>
</comment>
<dbReference type="Proteomes" id="UP000628463">
    <property type="component" value="Unassembled WGS sequence"/>
</dbReference>
<dbReference type="InterPro" id="IPR001851">
    <property type="entry name" value="ABC_transp_permease"/>
</dbReference>
<feature type="transmembrane region" description="Helical" evidence="6">
    <location>
        <begin position="96"/>
        <end position="113"/>
    </location>
</feature>
<feature type="transmembrane region" description="Helical" evidence="6">
    <location>
        <begin position="281"/>
        <end position="300"/>
    </location>
</feature>
<feature type="transmembrane region" description="Helical" evidence="6">
    <location>
        <begin position="229"/>
        <end position="250"/>
    </location>
</feature>
<evidence type="ECO:0000256" key="5">
    <source>
        <dbReference type="ARBA" id="ARBA00023136"/>
    </source>
</evidence>
<feature type="transmembrane region" description="Helical" evidence="6">
    <location>
        <begin position="152"/>
        <end position="173"/>
    </location>
</feature>
<dbReference type="Pfam" id="PF02653">
    <property type="entry name" value="BPD_transp_2"/>
    <property type="match status" value="1"/>
</dbReference>
<keyword evidence="4 6" id="KW-1133">Transmembrane helix</keyword>
<keyword evidence="5 6" id="KW-0472">Membrane</keyword>
<evidence type="ECO:0000256" key="1">
    <source>
        <dbReference type="ARBA" id="ARBA00004651"/>
    </source>
</evidence>
<evidence type="ECO:0000256" key="3">
    <source>
        <dbReference type="ARBA" id="ARBA00022692"/>
    </source>
</evidence>
<evidence type="ECO:0000256" key="4">
    <source>
        <dbReference type="ARBA" id="ARBA00022989"/>
    </source>
</evidence>
<dbReference type="CDD" id="cd06580">
    <property type="entry name" value="TM_PBP1_transp_TpRbsC_like"/>
    <property type="match status" value="1"/>
</dbReference>
<dbReference type="EMBL" id="JACOPD010000009">
    <property type="protein sequence ID" value="MBC5681654.1"/>
    <property type="molecule type" value="Genomic_DNA"/>
</dbReference>
<keyword evidence="3 6" id="KW-0812">Transmembrane</keyword>
<organism evidence="7 8">
    <name type="scientific">Lachnospira hominis</name>
    <name type="common">ex Liu et al. 2021</name>
    <dbReference type="NCBI Taxonomy" id="2763051"/>
    <lineage>
        <taxon>Bacteria</taxon>
        <taxon>Bacillati</taxon>
        <taxon>Bacillota</taxon>
        <taxon>Clostridia</taxon>
        <taxon>Lachnospirales</taxon>
        <taxon>Lachnospiraceae</taxon>
        <taxon>Lachnospira</taxon>
    </lineage>
</organism>
<protein>
    <submittedName>
        <fullName evidence="7">ABC transporter permease</fullName>
    </submittedName>
</protein>
<evidence type="ECO:0000313" key="8">
    <source>
        <dbReference type="Proteomes" id="UP000628463"/>
    </source>
</evidence>
<accession>A0ABR7G2J1</accession>
<reference evidence="7 8" key="1">
    <citation type="submission" date="2020-08" db="EMBL/GenBank/DDBJ databases">
        <title>Genome public.</title>
        <authorList>
            <person name="Liu C."/>
            <person name="Sun Q."/>
        </authorList>
    </citation>
    <scope>NUCLEOTIDE SEQUENCE [LARGE SCALE GENOMIC DNA]</scope>
    <source>
        <strain evidence="7 8">NSJ-43</strain>
    </source>
</reference>
<feature type="transmembrane region" description="Helical" evidence="6">
    <location>
        <begin position="257"/>
        <end position="275"/>
    </location>
</feature>
<evidence type="ECO:0000313" key="7">
    <source>
        <dbReference type="EMBL" id="MBC5681654.1"/>
    </source>
</evidence>
<proteinExistence type="predicted"/>
<dbReference type="PANTHER" id="PTHR43370:SF2">
    <property type="entry name" value="ABC TRANSPORTER PERMEASE PROTEIN"/>
    <property type="match status" value="1"/>
</dbReference>
<evidence type="ECO:0000256" key="6">
    <source>
        <dbReference type="SAM" id="Phobius"/>
    </source>
</evidence>
<gene>
    <name evidence="7" type="ORF">H8S01_11890</name>
</gene>
<dbReference type="RefSeq" id="WP_186837309.1">
    <property type="nucleotide sequence ID" value="NZ_JACOPD010000009.1"/>
</dbReference>
<sequence length="321" mass="33595">MIINFLIAAVLAGAPLVLATVGEIITEKSGNINLGVEGTMYIGAVASLAGAVAAEKLGLSGFGVAAVSFIAGALSGMITSALFGFMTISLRVNQNVVGLIITIMGTGIGNFFGELMGQGAGGYISVTDETKAVFSGIHIPGLSSVPVIGELLFSYNGMVYFSLAAALAAFFIIKKTKIGLKLTAVGENPYAADAAGVSVTKYRYIASVIGGALCGLAGMYMCMVTNSGVWVHGCISGYGWLAVALVIFSAWNPLKSIFCSIIFGALMIMRLYIAIPGLNPFIYDMCPYIVTSIVIIITSIRKTGKDHIPESLGENYYREER</sequence>
<keyword evidence="8" id="KW-1185">Reference proteome</keyword>
<feature type="transmembrane region" description="Helical" evidence="6">
    <location>
        <begin position="62"/>
        <end position="84"/>
    </location>
</feature>